<accession>A0A165CAM7</accession>
<organism evidence="1 2">
    <name type="scientific">Exidia glandulosa HHB12029</name>
    <dbReference type="NCBI Taxonomy" id="1314781"/>
    <lineage>
        <taxon>Eukaryota</taxon>
        <taxon>Fungi</taxon>
        <taxon>Dikarya</taxon>
        <taxon>Basidiomycota</taxon>
        <taxon>Agaricomycotina</taxon>
        <taxon>Agaricomycetes</taxon>
        <taxon>Auriculariales</taxon>
        <taxon>Exidiaceae</taxon>
        <taxon>Exidia</taxon>
    </lineage>
</organism>
<keyword evidence="2" id="KW-1185">Reference proteome</keyword>
<reference evidence="1 2" key="1">
    <citation type="journal article" date="2016" name="Mol. Biol. Evol.">
        <title>Comparative Genomics of Early-Diverging Mushroom-Forming Fungi Provides Insights into the Origins of Lignocellulose Decay Capabilities.</title>
        <authorList>
            <person name="Nagy L.G."/>
            <person name="Riley R."/>
            <person name="Tritt A."/>
            <person name="Adam C."/>
            <person name="Daum C."/>
            <person name="Floudas D."/>
            <person name="Sun H."/>
            <person name="Yadav J.S."/>
            <person name="Pangilinan J."/>
            <person name="Larsson K.H."/>
            <person name="Matsuura K."/>
            <person name="Barry K."/>
            <person name="Labutti K."/>
            <person name="Kuo R."/>
            <person name="Ohm R.A."/>
            <person name="Bhattacharya S.S."/>
            <person name="Shirouzu T."/>
            <person name="Yoshinaga Y."/>
            <person name="Martin F.M."/>
            <person name="Grigoriev I.V."/>
            <person name="Hibbett D.S."/>
        </authorList>
    </citation>
    <scope>NUCLEOTIDE SEQUENCE [LARGE SCALE GENOMIC DNA]</scope>
    <source>
        <strain evidence="1 2">HHB12029</strain>
    </source>
</reference>
<dbReference type="EMBL" id="KV426345">
    <property type="protein sequence ID" value="KZV82124.1"/>
    <property type="molecule type" value="Genomic_DNA"/>
</dbReference>
<evidence type="ECO:0000313" key="2">
    <source>
        <dbReference type="Proteomes" id="UP000077266"/>
    </source>
</evidence>
<sequence>MAPRWLIILAAERLGYRVFFESRTEPACVWARFAVLMSDGSAEQQTCVHSHPPLER</sequence>
<dbReference type="Proteomes" id="UP000077266">
    <property type="component" value="Unassembled WGS sequence"/>
</dbReference>
<proteinExistence type="predicted"/>
<evidence type="ECO:0000313" key="1">
    <source>
        <dbReference type="EMBL" id="KZV82124.1"/>
    </source>
</evidence>
<dbReference type="InParanoid" id="A0A165CAM7"/>
<name>A0A165CAM7_EXIGL</name>
<protein>
    <submittedName>
        <fullName evidence="1">Uncharacterized protein</fullName>
    </submittedName>
</protein>
<dbReference type="AlphaFoldDB" id="A0A165CAM7"/>
<gene>
    <name evidence="1" type="ORF">EXIGLDRAFT_730205</name>
</gene>